<dbReference type="Proteomes" id="UP001529510">
    <property type="component" value="Unassembled WGS sequence"/>
</dbReference>
<evidence type="ECO:0000313" key="3">
    <source>
        <dbReference type="Proteomes" id="UP001529510"/>
    </source>
</evidence>
<feature type="compositionally biased region" description="Basic and acidic residues" evidence="1">
    <location>
        <begin position="53"/>
        <end position="64"/>
    </location>
</feature>
<feature type="non-terminal residue" evidence="2">
    <location>
        <position position="64"/>
    </location>
</feature>
<protein>
    <submittedName>
        <fullName evidence="2">Uncharacterized protein</fullName>
    </submittedName>
</protein>
<feature type="non-terminal residue" evidence="2">
    <location>
        <position position="1"/>
    </location>
</feature>
<feature type="compositionally biased region" description="Polar residues" evidence="1">
    <location>
        <begin position="41"/>
        <end position="51"/>
    </location>
</feature>
<accession>A0ABD0P066</accession>
<evidence type="ECO:0000256" key="1">
    <source>
        <dbReference type="SAM" id="MobiDB-lite"/>
    </source>
</evidence>
<reference evidence="2 3" key="1">
    <citation type="submission" date="2024-05" db="EMBL/GenBank/DDBJ databases">
        <title>Genome sequencing and assembly of Indian major carp, Cirrhinus mrigala (Hamilton, 1822).</title>
        <authorList>
            <person name="Mohindra V."/>
            <person name="Chowdhury L.M."/>
            <person name="Lal K."/>
            <person name="Jena J.K."/>
        </authorList>
    </citation>
    <scope>NUCLEOTIDE SEQUENCE [LARGE SCALE GENOMIC DNA]</scope>
    <source>
        <strain evidence="2">CM1030</strain>
        <tissue evidence="2">Blood</tissue>
    </source>
</reference>
<gene>
    <name evidence="2" type="ORF">M9458_039236</name>
</gene>
<evidence type="ECO:0000313" key="2">
    <source>
        <dbReference type="EMBL" id="KAL0167392.1"/>
    </source>
</evidence>
<comment type="caution">
    <text evidence="2">The sequence shown here is derived from an EMBL/GenBank/DDBJ whole genome shotgun (WGS) entry which is preliminary data.</text>
</comment>
<keyword evidence="3" id="KW-1185">Reference proteome</keyword>
<name>A0ABD0P066_CIRMR</name>
<proteinExistence type="predicted"/>
<sequence length="64" mass="7023">RVAGVTDSWWLSMLILPPLFKDSPASPFLSAYYPDCVGMSPSASPSNQAHGNQRPEQRRAAQPH</sequence>
<feature type="region of interest" description="Disordered" evidence="1">
    <location>
        <begin position="40"/>
        <end position="64"/>
    </location>
</feature>
<organism evidence="2 3">
    <name type="scientific">Cirrhinus mrigala</name>
    <name type="common">Mrigala</name>
    <dbReference type="NCBI Taxonomy" id="683832"/>
    <lineage>
        <taxon>Eukaryota</taxon>
        <taxon>Metazoa</taxon>
        <taxon>Chordata</taxon>
        <taxon>Craniata</taxon>
        <taxon>Vertebrata</taxon>
        <taxon>Euteleostomi</taxon>
        <taxon>Actinopterygii</taxon>
        <taxon>Neopterygii</taxon>
        <taxon>Teleostei</taxon>
        <taxon>Ostariophysi</taxon>
        <taxon>Cypriniformes</taxon>
        <taxon>Cyprinidae</taxon>
        <taxon>Labeoninae</taxon>
        <taxon>Labeonini</taxon>
        <taxon>Cirrhinus</taxon>
    </lineage>
</organism>
<dbReference type="AlphaFoldDB" id="A0ABD0P066"/>
<dbReference type="EMBL" id="JAMKFB020000019">
    <property type="protein sequence ID" value="KAL0167392.1"/>
    <property type="molecule type" value="Genomic_DNA"/>
</dbReference>